<feature type="transmembrane region" description="Helical" evidence="2">
    <location>
        <begin position="24"/>
        <end position="43"/>
    </location>
</feature>
<dbReference type="PROSITE" id="PS51762">
    <property type="entry name" value="GH16_2"/>
    <property type="match status" value="1"/>
</dbReference>
<name>A0AA88GUW1_NAELO</name>
<dbReference type="CDD" id="cd08023">
    <property type="entry name" value="GH16_laminarinase_like"/>
    <property type="match status" value="1"/>
</dbReference>
<dbReference type="EMBL" id="PYSW02000007">
    <property type="protein sequence ID" value="KAG2389375.1"/>
    <property type="molecule type" value="Genomic_DNA"/>
</dbReference>
<evidence type="ECO:0000256" key="2">
    <source>
        <dbReference type="SAM" id="Phobius"/>
    </source>
</evidence>
<feature type="domain" description="GH16" evidence="3">
    <location>
        <begin position="59"/>
        <end position="324"/>
    </location>
</feature>
<keyword evidence="2" id="KW-1133">Transmembrane helix</keyword>
<evidence type="ECO:0000313" key="5">
    <source>
        <dbReference type="Proteomes" id="UP000816034"/>
    </source>
</evidence>
<keyword evidence="2" id="KW-0812">Transmembrane</keyword>
<dbReference type="InterPro" id="IPR050546">
    <property type="entry name" value="Glycosyl_Hydrlase_16"/>
</dbReference>
<reference evidence="4 5" key="1">
    <citation type="journal article" date="2018" name="BMC Genomics">
        <title>The genome of Naegleria lovaniensis, the basis for a comparative approach to unravel pathogenicity factors of the human pathogenic amoeba N. fowleri.</title>
        <authorList>
            <person name="Liechti N."/>
            <person name="Schurch N."/>
            <person name="Bruggmann R."/>
            <person name="Wittwer M."/>
        </authorList>
    </citation>
    <scope>NUCLEOTIDE SEQUENCE [LARGE SCALE GENOMIC DNA]</scope>
    <source>
        <strain evidence="4 5">ATCC 30569</strain>
    </source>
</reference>
<protein>
    <recommendedName>
        <fullName evidence="3">GH16 domain-containing protein</fullName>
    </recommendedName>
</protein>
<sequence length="378" mass="43144">MLASQQLDTWILSTSDHGNKHSKIKTFAIPVFVLIYACFYLAASSMNVHAQWTEPVAPQDLLHSYVPPNVYQMVFNDEFNGPSLNRTKWKTRYIYNGGTLDYLNDEIQRYRDNNNHVFENGCLKLVARHVNNSRVESGMIRSVYETRYGYYEARIKMPWARGVWPAFWLNSGYSERGNLSWPPEIDIFEFVVNGVDDNPGPMLNMLHYGVITRPSTPSQLLYKNSRFDSVWNNFYASADLSKVWTTYGLEWNPSNVSVYVNSTRIYTRTYSWVYPSDLTLAGPAHVLLNLAIGGSWAGKYGVNYTAFPQALEIDWVRVYKPVENEGGQNNGNVGPMPNVSTSQKVVHSRVNAAMTQTMLLLQMMMILIIVLAVLTVFH</sequence>
<dbReference type="PANTHER" id="PTHR10963">
    <property type="entry name" value="GLYCOSYL HYDROLASE-RELATED"/>
    <property type="match status" value="1"/>
</dbReference>
<accession>A0AA88GUW1</accession>
<gene>
    <name evidence="4" type="ORF">C9374_013935</name>
</gene>
<keyword evidence="5" id="KW-1185">Reference proteome</keyword>
<dbReference type="GO" id="GO:0005975">
    <property type="term" value="P:carbohydrate metabolic process"/>
    <property type="evidence" value="ECO:0007669"/>
    <property type="project" value="InterPro"/>
</dbReference>
<dbReference type="GeneID" id="68106388"/>
<dbReference type="SUPFAM" id="SSF49899">
    <property type="entry name" value="Concanavalin A-like lectins/glucanases"/>
    <property type="match status" value="1"/>
</dbReference>
<proteinExistence type="inferred from homology"/>
<dbReference type="Gene3D" id="2.60.120.200">
    <property type="match status" value="1"/>
</dbReference>
<dbReference type="GO" id="GO:0004553">
    <property type="term" value="F:hydrolase activity, hydrolyzing O-glycosyl compounds"/>
    <property type="evidence" value="ECO:0007669"/>
    <property type="project" value="InterPro"/>
</dbReference>
<comment type="caution">
    <text evidence="4">The sequence shown here is derived from an EMBL/GenBank/DDBJ whole genome shotgun (WGS) entry which is preliminary data.</text>
</comment>
<dbReference type="PANTHER" id="PTHR10963:SF55">
    <property type="entry name" value="GLYCOSIDE HYDROLASE FAMILY 16 PROTEIN"/>
    <property type="match status" value="1"/>
</dbReference>
<evidence type="ECO:0000256" key="1">
    <source>
        <dbReference type="ARBA" id="ARBA00006865"/>
    </source>
</evidence>
<organism evidence="4 5">
    <name type="scientific">Naegleria lovaniensis</name>
    <name type="common">Amoeba</name>
    <dbReference type="NCBI Taxonomy" id="51637"/>
    <lineage>
        <taxon>Eukaryota</taxon>
        <taxon>Discoba</taxon>
        <taxon>Heterolobosea</taxon>
        <taxon>Tetramitia</taxon>
        <taxon>Eutetramitia</taxon>
        <taxon>Vahlkampfiidae</taxon>
        <taxon>Naegleria</taxon>
    </lineage>
</organism>
<feature type="transmembrane region" description="Helical" evidence="2">
    <location>
        <begin position="358"/>
        <end position="377"/>
    </location>
</feature>
<dbReference type="Proteomes" id="UP000816034">
    <property type="component" value="Unassembled WGS sequence"/>
</dbReference>
<keyword evidence="2" id="KW-0472">Membrane</keyword>
<dbReference type="InterPro" id="IPR000757">
    <property type="entry name" value="Beta-glucanase-like"/>
</dbReference>
<evidence type="ECO:0000313" key="4">
    <source>
        <dbReference type="EMBL" id="KAG2389375.1"/>
    </source>
</evidence>
<dbReference type="InterPro" id="IPR013320">
    <property type="entry name" value="ConA-like_dom_sf"/>
</dbReference>
<comment type="similarity">
    <text evidence="1">Belongs to the glycosyl hydrolase 16 family.</text>
</comment>
<dbReference type="AlphaFoldDB" id="A0AA88GUW1"/>
<dbReference type="RefSeq" id="XP_044553367.1">
    <property type="nucleotide sequence ID" value="XM_044689866.1"/>
</dbReference>
<dbReference type="Pfam" id="PF00722">
    <property type="entry name" value="Glyco_hydro_16"/>
    <property type="match status" value="1"/>
</dbReference>
<evidence type="ECO:0000259" key="3">
    <source>
        <dbReference type="PROSITE" id="PS51762"/>
    </source>
</evidence>